<feature type="region of interest" description="Disordered" evidence="2">
    <location>
        <begin position="157"/>
        <end position="435"/>
    </location>
</feature>
<evidence type="ECO:0000256" key="1">
    <source>
        <dbReference type="ARBA" id="ARBA00002358"/>
    </source>
</evidence>
<feature type="region of interest" description="Disordered" evidence="2">
    <location>
        <begin position="572"/>
        <end position="692"/>
    </location>
</feature>
<evidence type="ECO:0000256" key="2">
    <source>
        <dbReference type="SAM" id="MobiDB-lite"/>
    </source>
</evidence>
<dbReference type="PANTHER" id="PTHR15718:SF6">
    <property type="entry name" value="G PROTEIN-REGULATED INDUCER OF NEURITE OUTGROWTH 3"/>
    <property type="match status" value="1"/>
</dbReference>
<evidence type="ECO:0000259" key="3">
    <source>
        <dbReference type="Pfam" id="PF15235"/>
    </source>
</evidence>
<evidence type="ECO:0000313" key="4">
    <source>
        <dbReference type="Ensembl" id="ENSSORP00005008527.1"/>
    </source>
</evidence>
<feature type="compositionally biased region" description="Polar residues" evidence="2">
    <location>
        <begin position="190"/>
        <end position="203"/>
    </location>
</feature>
<feature type="compositionally biased region" description="Low complexity" evidence="2">
    <location>
        <begin position="629"/>
        <end position="648"/>
    </location>
</feature>
<reference evidence="4" key="2">
    <citation type="submission" date="2025-08" db="UniProtKB">
        <authorList>
            <consortium name="Ensembl"/>
        </authorList>
    </citation>
    <scope>IDENTIFICATION</scope>
</reference>
<dbReference type="Proteomes" id="UP000472271">
    <property type="component" value="Chromosome 1"/>
</dbReference>
<dbReference type="GO" id="GO:0031175">
    <property type="term" value="P:neuron projection development"/>
    <property type="evidence" value="ECO:0007669"/>
    <property type="project" value="TreeGrafter"/>
</dbReference>
<dbReference type="PANTHER" id="PTHR15718">
    <property type="entry name" value="G PROTEIN-REGULATED INDUCER OF NEURITE OUTGROWTH C-TERMINAL DOMAIN-CONTAINING PROTEIN"/>
    <property type="match status" value="1"/>
</dbReference>
<keyword evidence="5" id="KW-1185">Reference proteome</keyword>
<sequence length="787" mass="83252">MVPQLAVVDTLGNKESNANWAKEPNLKLSQVCPKPTLTSPDHKQDNLSVTAAPTNIIPHSPKTTFKGGEPVSSTVSDTPTSTNGNEKKSENMAGGDQQMPDLCLKSQGVGEAGGEQSDANANMRMISLADEKEMCKSGLSSAVAASKVDKPTNDCRTKASGTTKDECAKPGGLGSRSSAAKATVIEDSNKNVSANNPNLNALVTPQRESKGGVSAGVNKDPAAPQESKELHHMHTYPQSSVCPQETHKTKQTTETTPAPTTTAPTKTAPTKTAPTTTAPTTTAPTTPAPTKTAPTTPAPTKTAPTKTAPTTPTPTTTAPTKAAPTKTAPTTTAPTTPTPTTTAPTTTAPTTTASTTPLIKKEDTKNSSSAHPKEDFQPAKTPQVSSDKHQPMSSQKDSSAQPQAMQNMPTDGQVAEEPSQTDTAVFEGQQPEPPCKLYREASTMTSSLSSTPVKQCHDMEVQAVANTCNKAVCTSPSLLPFAVTRRPSGAGAVPREEAQTLAVYQVDGGMDLHQLNIDPKSEKLTVEAELCPNQNTSMVLSQQQDSRLGAKPKEGSALCNIQPVYQINIEHSNHKEPGESGNSQYKTGVQAAKTATAEASTFKSGTPPETAGTTKPGSADSNNAVLSQATVTTKATSTSATANTTTKSDTAKQKAAEKTKTKETKSSKDKIKPERNEEEDDQSGKQKGKSVHDVVWDEQGMTWEVYGASVDPESLGFAIQSHLQCKIKEQERKLMAQTSFRKSISGVDSPQHGRKNKRRQQNIFRSMLQNVRRPNCCVRPPPSSVLE</sequence>
<dbReference type="InterPro" id="IPR032745">
    <property type="entry name" value="GRIN_C"/>
</dbReference>
<reference evidence="4" key="3">
    <citation type="submission" date="2025-09" db="UniProtKB">
        <authorList>
            <consortium name="Ensembl"/>
        </authorList>
    </citation>
    <scope>IDENTIFICATION</scope>
</reference>
<feature type="compositionally biased region" description="Low complexity" evidence="2">
    <location>
        <begin position="252"/>
        <end position="357"/>
    </location>
</feature>
<dbReference type="Pfam" id="PF15235">
    <property type="entry name" value="GRIN_C"/>
    <property type="match status" value="1"/>
</dbReference>
<name>A0A672YVR0_9TELE</name>
<dbReference type="InParanoid" id="A0A672YVR0"/>
<dbReference type="AlphaFoldDB" id="A0A672YVR0"/>
<proteinExistence type="predicted"/>
<feature type="region of interest" description="Disordered" evidence="2">
    <location>
        <begin position="13"/>
        <end position="101"/>
    </location>
</feature>
<dbReference type="Ensembl" id="ENSSORT00005008827.1">
    <property type="protein sequence ID" value="ENSSORP00005008527.1"/>
    <property type="gene ID" value="ENSSORG00005004732.1"/>
</dbReference>
<gene>
    <name evidence="4" type="primary">gprin3b</name>
</gene>
<evidence type="ECO:0000313" key="5">
    <source>
        <dbReference type="Proteomes" id="UP000472271"/>
    </source>
</evidence>
<organism evidence="4 5">
    <name type="scientific">Sphaeramia orbicularis</name>
    <name type="common">orbiculate cardinalfish</name>
    <dbReference type="NCBI Taxonomy" id="375764"/>
    <lineage>
        <taxon>Eukaryota</taxon>
        <taxon>Metazoa</taxon>
        <taxon>Chordata</taxon>
        <taxon>Craniata</taxon>
        <taxon>Vertebrata</taxon>
        <taxon>Euteleostomi</taxon>
        <taxon>Actinopterygii</taxon>
        <taxon>Neopterygii</taxon>
        <taxon>Teleostei</taxon>
        <taxon>Neoteleostei</taxon>
        <taxon>Acanthomorphata</taxon>
        <taxon>Gobiaria</taxon>
        <taxon>Kurtiformes</taxon>
        <taxon>Apogonoidei</taxon>
        <taxon>Apogonidae</taxon>
        <taxon>Apogoninae</taxon>
        <taxon>Sphaeramia</taxon>
    </lineage>
</organism>
<feature type="compositionally biased region" description="Basic and acidic residues" evidence="2">
    <location>
        <begin position="649"/>
        <end position="675"/>
    </location>
</feature>
<feature type="compositionally biased region" description="Polar residues" evidence="2">
    <location>
        <begin position="739"/>
        <end position="748"/>
    </location>
</feature>
<dbReference type="GO" id="GO:0005886">
    <property type="term" value="C:plasma membrane"/>
    <property type="evidence" value="ECO:0007669"/>
    <property type="project" value="TreeGrafter"/>
</dbReference>
<feature type="compositionally biased region" description="Basic and acidic residues" evidence="2">
    <location>
        <begin position="157"/>
        <end position="168"/>
    </location>
</feature>
<feature type="region of interest" description="Disordered" evidence="2">
    <location>
        <begin position="739"/>
        <end position="760"/>
    </location>
</feature>
<accession>A0A672YVR0</accession>
<feature type="domain" description="G protein-regulated inducer of neurite outgrowth C-terminal" evidence="3">
    <location>
        <begin position="656"/>
        <end position="782"/>
    </location>
</feature>
<protein>
    <submittedName>
        <fullName evidence="4">Si:dkeyp-123h10.2</fullName>
    </submittedName>
</protein>
<feature type="compositionally biased region" description="Polar residues" evidence="2">
    <location>
        <begin position="380"/>
        <end position="410"/>
    </location>
</feature>
<reference evidence="4" key="1">
    <citation type="submission" date="2019-06" db="EMBL/GenBank/DDBJ databases">
        <authorList>
            <consortium name="Wellcome Sanger Institute Data Sharing"/>
        </authorList>
    </citation>
    <scope>NUCLEOTIDE SEQUENCE [LARGE SCALE GENOMIC DNA]</scope>
</reference>
<feature type="compositionally biased region" description="Basic and acidic residues" evidence="2">
    <location>
        <begin position="359"/>
        <end position="377"/>
    </location>
</feature>
<feature type="compositionally biased region" description="Polar residues" evidence="2">
    <location>
        <begin position="611"/>
        <end position="628"/>
    </location>
</feature>
<comment type="function">
    <text evidence="1">May be involved in neurite outgrowth.</text>
</comment>
<feature type="compositionally biased region" description="Low complexity" evidence="2">
    <location>
        <begin position="70"/>
        <end position="82"/>
    </location>
</feature>
<dbReference type="InterPro" id="IPR026646">
    <property type="entry name" value="GPRIN2-like/GPRIN3"/>
</dbReference>